<reference evidence="3" key="1">
    <citation type="submission" date="2022-10" db="EMBL/GenBank/DDBJ databases">
        <title>Chryseobacterium sp. nov., a novel bacterial species.</title>
        <authorList>
            <person name="Cao Y."/>
        </authorList>
    </citation>
    <scope>NUCLEOTIDE SEQUENCE</scope>
    <source>
        <strain evidence="3">CCTCC AB2015118</strain>
    </source>
</reference>
<dbReference type="Pfam" id="PF18962">
    <property type="entry name" value="Por_Secre_tail"/>
    <property type="match status" value="1"/>
</dbReference>
<evidence type="ECO:0000313" key="3">
    <source>
        <dbReference type="EMBL" id="MCX8524563.1"/>
    </source>
</evidence>
<organism evidence="3 4">
    <name type="scientific">Chryseobacterium formosus</name>
    <dbReference type="NCBI Taxonomy" id="1537363"/>
    <lineage>
        <taxon>Bacteria</taxon>
        <taxon>Pseudomonadati</taxon>
        <taxon>Bacteroidota</taxon>
        <taxon>Flavobacteriia</taxon>
        <taxon>Flavobacteriales</taxon>
        <taxon>Weeksellaceae</taxon>
        <taxon>Chryseobacterium group</taxon>
        <taxon>Chryseobacterium</taxon>
    </lineage>
</organism>
<evidence type="ECO:0000256" key="1">
    <source>
        <dbReference type="ARBA" id="ARBA00022729"/>
    </source>
</evidence>
<dbReference type="InterPro" id="IPR026444">
    <property type="entry name" value="Secre_tail"/>
</dbReference>
<dbReference type="PANTHER" id="PTHR42754:SF1">
    <property type="entry name" value="LIPOPROTEIN"/>
    <property type="match status" value="1"/>
</dbReference>
<dbReference type="Proteomes" id="UP001073122">
    <property type="component" value="Unassembled WGS sequence"/>
</dbReference>
<dbReference type="PANTHER" id="PTHR42754">
    <property type="entry name" value="ENDOGLUCANASE"/>
    <property type="match status" value="1"/>
</dbReference>
<dbReference type="NCBIfam" id="TIGR04183">
    <property type="entry name" value="Por_Secre_tail"/>
    <property type="match status" value="1"/>
</dbReference>
<keyword evidence="4" id="KW-1185">Reference proteome</keyword>
<accession>A0ABT3XT19</accession>
<name>A0ABT3XT19_9FLAO</name>
<keyword evidence="1" id="KW-0732">Signal</keyword>
<dbReference type="InterPro" id="IPR011047">
    <property type="entry name" value="Quinoprotein_ADH-like_sf"/>
</dbReference>
<protein>
    <submittedName>
        <fullName evidence="3">T9SS type A sorting domain-containing protein</fullName>
    </submittedName>
</protein>
<evidence type="ECO:0000313" key="4">
    <source>
        <dbReference type="Proteomes" id="UP001073122"/>
    </source>
</evidence>
<proteinExistence type="predicted"/>
<dbReference type="RefSeq" id="WP_267265851.1">
    <property type="nucleotide sequence ID" value="NZ_JAOVZW010000013.1"/>
</dbReference>
<dbReference type="EMBL" id="JAOVZW010000013">
    <property type="protein sequence ID" value="MCX8524563.1"/>
    <property type="molecule type" value="Genomic_DNA"/>
</dbReference>
<sequence>MKFKLFFFLILIINFNKTWSQSPSIQWQKSFGGSFRDYAKSIRQTQDGGYIIAGSSESNNGDVTGNHGSFDCWIVKLDISGNIQWQKTYGGSGSDRANSIEQTQDGGYIFAGVTSSINGDVTGNHSSADYWIVKLDPSGNIQWQKSLGGYGHEEATSVQQTSDGGYIVAGNSTSTDTMGDVTGNHGFYDYWVVKLNSLGNIQWQKNFGGSSYEYAGSIKQTLDNGYIMAGSTISNNGDVSQNFGFRDYWVIKLDAFGNLQWEKSLGGIGGDEAFDVIQNQDGDYIVAGYAQSDGPVPDSIGSRDFWIVKLNPIGNVIWQKNFGGTAPDGASSIYQASDGGYIVGGYTQSTNGDISQNFGNTDYWVIKLDSTGNLQWQKSLGGSNVDELYAVQQTSDNGYIMIGNTMSSNGNITLNHGSYDIWVVKLGSTLGVDDNKHILKPSIYPNPAKDFVNIDNLPKESTVSIIDLSGRKLFSNKYNDEKVTINLSNLINGVYLIKAENKGTTILSEKLIIKK</sequence>
<feature type="domain" description="Secretion system C-terminal sorting" evidence="2">
    <location>
        <begin position="443"/>
        <end position="513"/>
    </location>
</feature>
<dbReference type="SUPFAM" id="SSF50998">
    <property type="entry name" value="Quinoprotein alcohol dehydrogenase-like"/>
    <property type="match status" value="1"/>
</dbReference>
<comment type="caution">
    <text evidence="3">The sequence shown here is derived from an EMBL/GenBank/DDBJ whole genome shotgun (WGS) entry which is preliminary data.</text>
</comment>
<evidence type="ECO:0000259" key="2">
    <source>
        <dbReference type="Pfam" id="PF18962"/>
    </source>
</evidence>
<gene>
    <name evidence="3" type="ORF">OF897_11625</name>
</gene>